<accession>A0AAN5DHF1</accession>
<feature type="non-terminal residue" evidence="2">
    <location>
        <position position="1"/>
    </location>
</feature>
<feature type="region of interest" description="Disordered" evidence="1">
    <location>
        <begin position="1"/>
        <end position="69"/>
    </location>
</feature>
<evidence type="ECO:0000313" key="3">
    <source>
        <dbReference type="Proteomes" id="UP001328107"/>
    </source>
</evidence>
<sequence>QSSMEREVDRCMQKKSMDLHRPNKPDRPEPVLRDMPTTMKLRPKERQKKDAGDSSGSPSPITAKRLKQV</sequence>
<gene>
    <name evidence="2" type="ORF">PMAYCL1PPCAC_33140</name>
</gene>
<protein>
    <submittedName>
        <fullName evidence="2">Uncharacterized protein</fullName>
    </submittedName>
</protein>
<feature type="compositionally biased region" description="Basic and acidic residues" evidence="1">
    <location>
        <begin position="42"/>
        <end position="52"/>
    </location>
</feature>
<keyword evidence="3" id="KW-1185">Reference proteome</keyword>
<feature type="non-terminal residue" evidence="2">
    <location>
        <position position="69"/>
    </location>
</feature>
<evidence type="ECO:0000256" key="1">
    <source>
        <dbReference type="SAM" id="MobiDB-lite"/>
    </source>
</evidence>
<reference evidence="3" key="1">
    <citation type="submission" date="2022-10" db="EMBL/GenBank/DDBJ databases">
        <title>Genome assembly of Pristionchus species.</title>
        <authorList>
            <person name="Yoshida K."/>
            <person name="Sommer R.J."/>
        </authorList>
    </citation>
    <scope>NUCLEOTIDE SEQUENCE [LARGE SCALE GENOMIC DNA]</scope>
    <source>
        <strain evidence="3">RS5460</strain>
    </source>
</reference>
<dbReference type="Proteomes" id="UP001328107">
    <property type="component" value="Unassembled WGS sequence"/>
</dbReference>
<comment type="caution">
    <text evidence="2">The sequence shown here is derived from an EMBL/GenBank/DDBJ whole genome shotgun (WGS) entry which is preliminary data.</text>
</comment>
<proteinExistence type="predicted"/>
<name>A0AAN5DHF1_9BILA</name>
<dbReference type="EMBL" id="BTRK01000006">
    <property type="protein sequence ID" value="GMR62945.1"/>
    <property type="molecule type" value="Genomic_DNA"/>
</dbReference>
<dbReference type="AlphaFoldDB" id="A0AAN5DHF1"/>
<organism evidence="2 3">
    <name type="scientific">Pristionchus mayeri</name>
    <dbReference type="NCBI Taxonomy" id="1317129"/>
    <lineage>
        <taxon>Eukaryota</taxon>
        <taxon>Metazoa</taxon>
        <taxon>Ecdysozoa</taxon>
        <taxon>Nematoda</taxon>
        <taxon>Chromadorea</taxon>
        <taxon>Rhabditida</taxon>
        <taxon>Rhabditina</taxon>
        <taxon>Diplogasteromorpha</taxon>
        <taxon>Diplogasteroidea</taxon>
        <taxon>Neodiplogasteridae</taxon>
        <taxon>Pristionchus</taxon>
    </lineage>
</organism>
<feature type="compositionally biased region" description="Basic and acidic residues" evidence="1">
    <location>
        <begin position="1"/>
        <end position="32"/>
    </location>
</feature>
<evidence type="ECO:0000313" key="2">
    <source>
        <dbReference type="EMBL" id="GMR62945.1"/>
    </source>
</evidence>